<gene>
    <name evidence="2" type="ORF">CPBP_00532</name>
</gene>
<dbReference type="Proteomes" id="UP000594001">
    <property type="component" value="Chromosome"/>
</dbReference>
<dbReference type="EMBL" id="CP054719">
    <property type="protein sequence ID" value="QOL19764.1"/>
    <property type="molecule type" value="Genomic_DNA"/>
</dbReference>
<proteinExistence type="predicted"/>
<dbReference type="KEGG" id="pbal:CPBP_00532"/>
<reference evidence="2 3" key="1">
    <citation type="submission" date="2020-06" db="EMBL/GenBank/DDBJ databases">
        <title>The endosymbiont of the kinetoplastid Bodo saltans is a Paracaedibacter-like alpha-proteobacterium possessing a putative toxin-antitoxin system.</title>
        <authorList>
            <person name="Midha S."/>
            <person name="Rigden D.J."/>
            <person name="Siozios S."/>
            <person name="Hurst G.D.D."/>
            <person name="Jackson A.P."/>
        </authorList>
    </citation>
    <scope>NUCLEOTIDE SEQUENCE [LARGE SCALE GENOMIC DNA]</scope>
    <source>
        <strain evidence="2">Lake Konstanz</strain>
    </source>
</reference>
<evidence type="ECO:0000313" key="2">
    <source>
        <dbReference type="EMBL" id="QOL19764.1"/>
    </source>
</evidence>
<protein>
    <submittedName>
        <fullName evidence="2">Uncharacterized protein</fullName>
    </submittedName>
</protein>
<dbReference type="RefSeq" id="WP_350332506.1">
    <property type="nucleotide sequence ID" value="NZ_CP054719.1"/>
</dbReference>
<keyword evidence="3" id="KW-1185">Reference proteome</keyword>
<feature type="chain" id="PRO_5032442380" evidence="1">
    <location>
        <begin position="24"/>
        <end position="567"/>
    </location>
</feature>
<evidence type="ECO:0000256" key="1">
    <source>
        <dbReference type="SAM" id="SignalP"/>
    </source>
</evidence>
<keyword evidence="1" id="KW-0732">Signal</keyword>
<feature type="signal peptide" evidence="1">
    <location>
        <begin position="1"/>
        <end position="23"/>
    </location>
</feature>
<evidence type="ECO:0000313" key="3">
    <source>
        <dbReference type="Proteomes" id="UP000594001"/>
    </source>
</evidence>
<accession>A0A7L9RT52</accession>
<name>A0A7L9RT52_9PROT</name>
<dbReference type="AlphaFoldDB" id="A0A7L9RT52"/>
<organism evidence="2 3">
    <name type="scientific">Candidatus Bodocaedibacter vickermanii</name>
    <dbReference type="NCBI Taxonomy" id="2741701"/>
    <lineage>
        <taxon>Bacteria</taxon>
        <taxon>Pseudomonadati</taxon>
        <taxon>Pseudomonadota</taxon>
        <taxon>Alphaproteobacteria</taxon>
        <taxon>Holosporales</taxon>
        <taxon>Candidatus Paracaedibacteraceae</taxon>
        <taxon>Candidatus Bodocaedibacter</taxon>
    </lineage>
</organism>
<sequence length="567" mass="58198">MRVLNKSLKVLLLGTTLMTSAKAADLTLTAAEYASLSGTVAVGSPEADKAIGVANVVGSGLDKGYLGTVSASSESYIYYDSGKLKALAIISGKWCTFESGVLSTISASSQIHLTQTKEDGSNVTTKKLTISLTKASTGQPISAVALSTWLQTALTSSTQSFSASALKTLSAPASGWTAKALFQLASGTNIAADAVAATLDPIAFTLTAPVTPAAGGTAVNYTAVLADISAYSVALNNGYSASLDLVNGANTLTLALKPGKIVDHATSIMEGLVSGANDLVRKRLKISFPFTYPIPSDAVNSVRAVIGAVSPSAIAEDLAMEHARLAANPAHASTDTLRETVGVLLESIAPGATNMQTDLAAEHARLATNPVHASTDTLREAVDVILAQISPTATNVQTALADIVLALGGATLKEGLTVVAKGYVDSDNFTYADCSHTGAPDGVKYGAVAFTSHNITSLTGWKAVGDTVQVSGQVNGNTRTFTCSVSGLQKFLDDTESGTQKKVLGFTSAEGDVFWIKAFDATGLDASAHTPIAFKDDYLAFLIASKFSTVTAIAKKTLPELNIAAAS</sequence>